<evidence type="ECO:0000256" key="3">
    <source>
        <dbReference type="ARBA" id="ARBA00022448"/>
    </source>
</evidence>
<dbReference type="PANTHER" id="PTHR38831:SF2">
    <property type="entry name" value="TYPE II SECRETION SYSTEM PROTEIN K"/>
    <property type="match status" value="1"/>
</dbReference>
<dbReference type="AlphaFoldDB" id="A0AAW4L2K7"/>
<comment type="similarity">
    <text evidence="2">Belongs to the GSP K family.</text>
</comment>
<dbReference type="NCBIfam" id="NF037980">
    <property type="entry name" value="T2SS_GspK"/>
    <property type="match status" value="1"/>
</dbReference>
<evidence type="ECO:0000313" key="12">
    <source>
        <dbReference type="EMBL" id="MBT0664035.1"/>
    </source>
</evidence>
<dbReference type="PIRSF" id="PIRSF002786">
    <property type="entry name" value="XcpX"/>
    <property type="match status" value="1"/>
</dbReference>
<gene>
    <name evidence="12" type="primary">gspK</name>
    <name evidence="12" type="ORF">KI809_06940</name>
</gene>
<evidence type="ECO:0000256" key="2">
    <source>
        <dbReference type="ARBA" id="ARBA00007246"/>
    </source>
</evidence>
<dbReference type="GO" id="GO:0009306">
    <property type="term" value="P:protein secretion"/>
    <property type="evidence" value="ECO:0007669"/>
    <property type="project" value="InterPro"/>
</dbReference>
<dbReference type="InterPro" id="IPR005628">
    <property type="entry name" value="GspK"/>
</dbReference>
<accession>A0AAW4L2K7</accession>
<evidence type="ECO:0000256" key="1">
    <source>
        <dbReference type="ARBA" id="ARBA00004533"/>
    </source>
</evidence>
<dbReference type="SUPFAM" id="SSF47781">
    <property type="entry name" value="RuvA domain 2-like"/>
    <property type="match status" value="1"/>
</dbReference>
<evidence type="ECO:0000256" key="6">
    <source>
        <dbReference type="ARBA" id="ARBA00022692"/>
    </source>
</evidence>
<organism evidence="12 13">
    <name type="scientific">Geoanaerobacter pelophilus</name>
    <dbReference type="NCBI Taxonomy" id="60036"/>
    <lineage>
        <taxon>Bacteria</taxon>
        <taxon>Pseudomonadati</taxon>
        <taxon>Thermodesulfobacteriota</taxon>
        <taxon>Desulfuromonadia</taxon>
        <taxon>Geobacterales</taxon>
        <taxon>Geobacteraceae</taxon>
        <taxon>Geoanaerobacter</taxon>
    </lineage>
</organism>
<evidence type="ECO:0000256" key="4">
    <source>
        <dbReference type="ARBA" id="ARBA00022475"/>
    </source>
</evidence>
<feature type="domain" description="T2SS protein K first SAM-like" evidence="11">
    <location>
        <begin position="99"/>
        <end position="203"/>
    </location>
</feature>
<keyword evidence="13" id="KW-1185">Reference proteome</keyword>
<evidence type="ECO:0000313" key="13">
    <source>
        <dbReference type="Proteomes" id="UP000811899"/>
    </source>
</evidence>
<keyword evidence="5" id="KW-0997">Cell inner membrane</keyword>
<dbReference type="Pfam" id="PF03934">
    <property type="entry name" value="T2SSK"/>
    <property type="match status" value="1"/>
</dbReference>
<dbReference type="SUPFAM" id="SSF158544">
    <property type="entry name" value="GspK insert domain-like"/>
    <property type="match status" value="1"/>
</dbReference>
<keyword evidence="8" id="KW-1133">Transmembrane helix</keyword>
<dbReference type="EMBL" id="JAHCVJ010000002">
    <property type="protein sequence ID" value="MBT0664035.1"/>
    <property type="molecule type" value="Genomic_DNA"/>
</dbReference>
<comment type="subcellular location">
    <subcellularLocation>
        <location evidence="1">Cell inner membrane</location>
    </subcellularLocation>
</comment>
<dbReference type="Gene3D" id="1.10.40.60">
    <property type="entry name" value="EpsJ-like"/>
    <property type="match status" value="2"/>
</dbReference>
<dbReference type="Pfam" id="PF21687">
    <property type="entry name" value="T2SSK_1st"/>
    <property type="match status" value="1"/>
</dbReference>
<name>A0AAW4L2K7_9BACT</name>
<dbReference type="RefSeq" id="WP_214170804.1">
    <property type="nucleotide sequence ID" value="NZ_JAHCVJ010000002.1"/>
</dbReference>
<dbReference type="InterPro" id="IPR038072">
    <property type="entry name" value="GspK_central_sf"/>
</dbReference>
<dbReference type="InterPro" id="IPR049179">
    <property type="entry name" value="T2SSK_SAM-like_2nd"/>
</dbReference>
<keyword evidence="4" id="KW-1003">Cell membrane</keyword>
<evidence type="ECO:0000256" key="5">
    <source>
        <dbReference type="ARBA" id="ARBA00022519"/>
    </source>
</evidence>
<dbReference type="InterPro" id="IPR049031">
    <property type="entry name" value="T2SSK_SAM-like_1st"/>
</dbReference>
<evidence type="ECO:0000256" key="7">
    <source>
        <dbReference type="ARBA" id="ARBA00022927"/>
    </source>
</evidence>
<comment type="caution">
    <text evidence="12">The sequence shown here is derived from an EMBL/GenBank/DDBJ whole genome shotgun (WGS) entry which is preliminary data.</text>
</comment>
<sequence length="311" mass="33865">MKNEKGFALVITLLVTALLVALTAEFTAEVFVDTSARHSFVAGQQASLLAESGITGGIKLLQLSLRNQSYNSLSDQWATPQKFNDERGELRLVIEDESGKVNLNYVAPPNGELGGSFTAAVAGRLLRKLKIENGNDLIDALADWLDLNDYPHPTGAESDYYSSLTPPYKAKNGQLETVDELALVKGFAGTPLESIRPFITVYADIPGAPTGPININTASKEVIAGLDDRISDDMAQRVLEYRSSTPFRNPAELARVSGFETIATGLLTNISVKGNTYRLRSEGRVQDVGRTIEAVVRLGSAKPQVLYWREY</sequence>
<evidence type="ECO:0000256" key="9">
    <source>
        <dbReference type="ARBA" id="ARBA00023136"/>
    </source>
</evidence>
<dbReference type="GO" id="GO:0005886">
    <property type="term" value="C:plasma membrane"/>
    <property type="evidence" value="ECO:0007669"/>
    <property type="project" value="UniProtKB-SubCell"/>
</dbReference>
<dbReference type="PANTHER" id="PTHR38831">
    <property type="entry name" value="TYPE II SECRETION SYSTEM PROTEIN K"/>
    <property type="match status" value="1"/>
</dbReference>
<keyword evidence="7" id="KW-0653">Protein transport</keyword>
<reference evidence="12 13" key="1">
    <citation type="submission" date="2021-05" db="EMBL/GenBank/DDBJ databases">
        <title>The draft genome of Geobacter pelophilus DSM 12255.</title>
        <authorList>
            <person name="Xu Z."/>
            <person name="Masuda Y."/>
            <person name="Itoh H."/>
            <person name="Senoo K."/>
        </authorList>
    </citation>
    <scope>NUCLEOTIDE SEQUENCE [LARGE SCALE GENOMIC DNA]</scope>
    <source>
        <strain evidence="12 13">DSM 12255</strain>
    </source>
</reference>
<evidence type="ECO:0000256" key="8">
    <source>
        <dbReference type="ARBA" id="ARBA00022989"/>
    </source>
</evidence>
<protein>
    <submittedName>
        <fullName evidence="12">Type II secretion system minor pseudopilin GspK</fullName>
    </submittedName>
</protein>
<keyword evidence="6" id="KW-0812">Transmembrane</keyword>
<dbReference type="Gene3D" id="3.30.1300.30">
    <property type="entry name" value="GSPII I/J protein-like"/>
    <property type="match status" value="1"/>
</dbReference>
<dbReference type="Proteomes" id="UP000811899">
    <property type="component" value="Unassembled WGS sequence"/>
</dbReference>
<dbReference type="InterPro" id="IPR010994">
    <property type="entry name" value="RuvA_2-like"/>
</dbReference>
<keyword evidence="9" id="KW-0472">Membrane</keyword>
<proteinExistence type="inferred from homology"/>
<feature type="domain" description="T2SS protein K second SAM-like" evidence="10">
    <location>
        <begin position="213"/>
        <end position="272"/>
    </location>
</feature>
<keyword evidence="3" id="KW-0813">Transport</keyword>
<evidence type="ECO:0000259" key="11">
    <source>
        <dbReference type="Pfam" id="PF21687"/>
    </source>
</evidence>
<evidence type="ECO:0000259" key="10">
    <source>
        <dbReference type="Pfam" id="PF03934"/>
    </source>
</evidence>